<keyword evidence="3" id="KW-1185">Reference proteome</keyword>
<accession>A0A6N6VGM5</accession>
<proteinExistence type="predicted"/>
<protein>
    <submittedName>
        <fullName evidence="2">Phosphotransferase</fullName>
    </submittedName>
</protein>
<dbReference type="InterPro" id="IPR041726">
    <property type="entry name" value="ACAD10_11_N"/>
</dbReference>
<dbReference type="Pfam" id="PF01636">
    <property type="entry name" value="APH"/>
    <property type="match status" value="1"/>
</dbReference>
<dbReference type="CDD" id="cd05154">
    <property type="entry name" value="ACAD10_11_N-like"/>
    <property type="match status" value="1"/>
</dbReference>
<dbReference type="PANTHER" id="PTHR47829">
    <property type="entry name" value="HYDROLASE, PUTATIVE (AFU_ORTHOLOGUE AFUA_1G12880)-RELATED"/>
    <property type="match status" value="1"/>
</dbReference>
<dbReference type="PANTHER" id="PTHR47829:SF3">
    <property type="entry name" value="AMINOGLYCOSIDE PHOSPHOTRANSFERASE DOMAIN-CONTAINING PROTEIN"/>
    <property type="match status" value="1"/>
</dbReference>
<dbReference type="InterPro" id="IPR002575">
    <property type="entry name" value="Aminoglycoside_PTrfase"/>
</dbReference>
<dbReference type="Gene3D" id="3.90.1200.10">
    <property type="match status" value="1"/>
</dbReference>
<keyword evidence="2" id="KW-0808">Transferase</keyword>
<comment type="caution">
    <text evidence="2">The sequence shown here is derived from an EMBL/GenBank/DDBJ whole genome shotgun (WGS) entry which is preliminary data.</text>
</comment>
<evidence type="ECO:0000313" key="2">
    <source>
        <dbReference type="EMBL" id="KAB7739848.1"/>
    </source>
</evidence>
<reference evidence="2 3" key="1">
    <citation type="submission" date="2019-09" db="EMBL/GenBank/DDBJ databases">
        <title>Parvibaculum sedimenti sp. nov., isolated from sediment.</title>
        <authorList>
            <person name="Wang Y."/>
        </authorList>
    </citation>
    <scope>NUCLEOTIDE SEQUENCE [LARGE SCALE GENOMIC DNA]</scope>
    <source>
        <strain evidence="2 3">HXT-9</strain>
    </source>
</reference>
<evidence type="ECO:0000259" key="1">
    <source>
        <dbReference type="Pfam" id="PF01636"/>
    </source>
</evidence>
<dbReference type="Proteomes" id="UP000468901">
    <property type="component" value="Unassembled WGS sequence"/>
</dbReference>
<dbReference type="Gene3D" id="3.30.200.20">
    <property type="entry name" value="Phosphorylase Kinase, domain 1"/>
    <property type="match status" value="1"/>
</dbReference>
<dbReference type="EMBL" id="WESC01000008">
    <property type="protein sequence ID" value="KAB7739848.1"/>
    <property type="molecule type" value="Genomic_DNA"/>
</dbReference>
<evidence type="ECO:0000313" key="3">
    <source>
        <dbReference type="Proteomes" id="UP000468901"/>
    </source>
</evidence>
<dbReference type="InterPro" id="IPR052898">
    <property type="entry name" value="ACAD10-like"/>
</dbReference>
<gene>
    <name evidence="2" type="ORF">F2P47_10060</name>
</gene>
<sequence length="356" mass="39948">MAEAAQQDGEIGEVREAHRFDVKRLEAYCRDAVEGFSGTLDVRQFSGGQSNPTFLLTEEGPRGLKRYVMRKKPPGVLLASAHQIDREYRVMKALADTDVPVPRMYALCEDDSVIGTSFYVMEYLDGRVFRDSTMPGSSEAERRAIYSNLAENLARLHKVDYEKIGLADFGKPGNYFERQIGRWIKQYRGAQTTDIPSMEELIKYLPAHIPDEQSVTIAHGDYRLGNTMFHATEPRMIAVLDWELCTIGHPLADVAYNCMYDLLGVAGGVGPIDRTATPGIPTDKEFAAEYCRHAGRDGIEDWNFYLAFSMFRLASISQGVYKRGLDGNASSERAMTLGDACRNLADNAWEILQRKD</sequence>
<name>A0A6N6VGM5_9HYPH</name>
<dbReference type="RefSeq" id="WP_152216229.1">
    <property type="nucleotide sequence ID" value="NZ_JBAQYD010000077.1"/>
</dbReference>
<dbReference type="GO" id="GO:0016740">
    <property type="term" value="F:transferase activity"/>
    <property type="evidence" value="ECO:0007669"/>
    <property type="project" value="UniProtKB-KW"/>
</dbReference>
<dbReference type="SUPFAM" id="SSF56112">
    <property type="entry name" value="Protein kinase-like (PK-like)"/>
    <property type="match status" value="1"/>
</dbReference>
<dbReference type="AlphaFoldDB" id="A0A6N6VGM5"/>
<organism evidence="2 3">
    <name type="scientific">Parvibaculum sedimenti</name>
    <dbReference type="NCBI Taxonomy" id="2608632"/>
    <lineage>
        <taxon>Bacteria</taxon>
        <taxon>Pseudomonadati</taxon>
        <taxon>Pseudomonadota</taxon>
        <taxon>Alphaproteobacteria</taxon>
        <taxon>Hyphomicrobiales</taxon>
        <taxon>Parvibaculaceae</taxon>
        <taxon>Parvibaculum</taxon>
    </lineage>
</organism>
<dbReference type="InterPro" id="IPR011009">
    <property type="entry name" value="Kinase-like_dom_sf"/>
</dbReference>
<feature type="domain" description="Aminoglycoside phosphotransferase" evidence="1">
    <location>
        <begin position="41"/>
        <end position="260"/>
    </location>
</feature>